<evidence type="ECO:0000256" key="1">
    <source>
        <dbReference type="ARBA" id="ARBA00022741"/>
    </source>
</evidence>
<evidence type="ECO:0000259" key="8">
    <source>
        <dbReference type="PROSITE" id="PS51194"/>
    </source>
</evidence>
<proteinExistence type="predicted"/>
<dbReference type="Pfam" id="PF00271">
    <property type="entry name" value="Helicase_C"/>
    <property type="match status" value="1"/>
</dbReference>
<dbReference type="RefSeq" id="WP_215625637.1">
    <property type="nucleotide sequence ID" value="NZ_CP067089.2"/>
</dbReference>
<dbReference type="InterPro" id="IPR014001">
    <property type="entry name" value="Helicase_ATP-bd"/>
</dbReference>
<keyword evidence="2" id="KW-0378">Hydrolase</keyword>
<keyword evidence="10" id="KW-1185">Reference proteome</keyword>
<dbReference type="InterPro" id="IPR050547">
    <property type="entry name" value="DEAD_box_RNA_helicases"/>
</dbReference>
<dbReference type="SUPFAM" id="SSF52540">
    <property type="entry name" value="P-loop containing nucleoside triphosphate hydrolases"/>
    <property type="match status" value="1"/>
</dbReference>
<name>A0A7T8B9H3_9SPIR</name>
<dbReference type="SMART" id="SM00487">
    <property type="entry name" value="DEXDc"/>
    <property type="match status" value="1"/>
</dbReference>
<dbReference type="KEGG" id="bhc:JFL75_15540"/>
<dbReference type="AlphaFoldDB" id="A0A7T8B9H3"/>
<evidence type="ECO:0000256" key="5">
    <source>
        <dbReference type="SAM" id="MobiDB-lite"/>
    </source>
</evidence>
<evidence type="ECO:0000313" key="9">
    <source>
        <dbReference type="EMBL" id="QQO08331.1"/>
    </source>
</evidence>
<dbReference type="InterPro" id="IPR001650">
    <property type="entry name" value="Helicase_C-like"/>
</dbReference>
<dbReference type="InterPro" id="IPR011545">
    <property type="entry name" value="DEAD/DEAH_box_helicase_dom"/>
</dbReference>
<accession>A0A7T8B9H3</accession>
<dbReference type="GO" id="GO:0003724">
    <property type="term" value="F:RNA helicase activity"/>
    <property type="evidence" value="ECO:0007669"/>
    <property type="project" value="TreeGrafter"/>
</dbReference>
<dbReference type="Proteomes" id="UP000595917">
    <property type="component" value="Chromosome"/>
</dbReference>
<dbReference type="PROSITE" id="PS51193">
    <property type="entry name" value="HELICASE_ATP_BIND_2"/>
    <property type="match status" value="1"/>
</dbReference>
<dbReference type="GO" id="GO:0009409">
    <property type="term" value="P:response to cold"/>
    <property type="evidence" value="ECO:0007669"/>
    <property type="project" value="TreeGrafter"/>
</dbReference>
<dbReference type="GO" id="GO:0016787">
    <property type="term" value="F:hydrolase activity"/>
    <property type="evidence" value="ECO:0007669"/>
    <property type="project" value="UniProtKB-KW"/>
</dbReference>
<feature type="domain" description="Helicase ATP-binding" evidence="7">
    <location>
        <begin position="13"/>
        <end position="309"/>
    </location>
</feature>
<dbReference type="CDD" id="cd00268">
    <property type="entry name" value="DEADc"/>
    <property type="match status" value="1"/>
</dbReference>
<protein>
    <submittedName>
        <fullName evidence="9">DEAD/DEAH box helicase</fullName>
    </submittedName>
</protein>
<feature type="compositionally biased region" description="Basic and acidic residues" evidence="5">
    <location>
        <begin position="392"/>
        <end position="406"/>
    </location>
</feature>
<dbReference type="InterPro" id="IPR044742">
    <property type="entry name" value="DEAD/DEAH_RhlB"/>
</dbReference>
<dbReference type="GO" id="GO:0005829">
    <property type="term" value="C:cytosol"/>
    <property type="evidence" value="ECO:0007669"/>
    <property type="project" value="TreeGrafter"/>
</dbReference>
<evidence type="ECO:0000256" key="3">
    <source>
        <dbReference type="ARBA" id="ARBA00022806"/>
    </source>
</evidence>
<dbReference type="Gene3D" id="3.40.50.300">
    <property type="entry name" value="P-loop containing nucleotide triphosphate hydrolases"/>
    <property type="match status" value="2"/>
</dbReference>
<evidence type="ECO:0000259" key="7">
    <source>
        <dbReference type="PROSITE" id="PS51193"/>
    </source>
</evidence>
<keyword evidence="4" id="KW-0067">ATP-binding</keyword>
<gene>
    <name evidence="9" type="ORF">JFL75_15540</name>
</gene>
<dbReference type="InterPro" id="IPR027417">
    <property type="entry name" value="P-loop_NTPase"/>
</dbReference>
<evidence type="ECO:0000313" key="10">
    <source>
        <dbReference type="Proteomes" id="UP000595917"/>
    </source>
</evidence>
<dbReference type="GO" id="GO:0033592">
    <property type="term" value="F:RNA strand annealing activity"/>
    <property type="evidence" value="ECO:0007669"/>
    <property type="project" value="TreeGrafter"/>
</dbReference>
<dbReference type="EMBL" id="CP067089">
    <property type="protein sequence ID" value="QQO08331.1"/>
    <property type="molecule type" value="Genomic_DNA"/>
</dbReference>
<keyword evidence="3 9" id="KW-0347">Helicase</keyword>
<organism evidence="9 10">
    <name type="scientific">Breznakiella homolactica</name>
    <dbReference type="NCBI Taxonomy" id="2798577"/>
    <lineage>
        <taxon>Bacteria</taxon>
        <taxon>Pseudomonadati</taxon>
        <taxon>Spirochaetota</taxon>
        <taxon>Spirochaetia</taxon>
        <taxon>Spirochaetales</taxon>
        <taxon>Breznakiellaceae</taxon>
        <taxon>Breznakiella</taxon>
    </lineage>
</organism>
<dbReference type="Pfam" id="PF00270">
    <property type="entry name" value="DEAD"/>
    <property type="match status" value="1"/>
</dbReference>
<dbReference type="GO" id="GO:0005840">
    <property type="term" value="C:ribosome"/>
    <property type="evidence" value="ECO:0007669"/>
    <property type="project" value="TreeGrafter"/>
</dbReference>
<dbReference type="PANTHER" id="PTHR47963">
    <property type="entry name" value="DEAD-BOX ATP-DEPENDENT RNA HELICASE 47, MITOCHONDRIAL"/>
    <property type="match status" value="1"/>
</dbReference>
<feature type="domain" description="Helicase C-terminal" evidence="8">
    <location>
        <begin position="241"/>
        <end position="394"/>
    </location>
</feature>
<dbReference type="PROSITE" id="PS51192">
    <property type="entry name" value="HELICASE_ATP_BIND_1"/>
    <property type="match status" value="1"/>
</dbReference>
<keyword evidence="1" id="KW-0547">Nucleotide-binding</keyword>
<dbReference type="InterPro" id="IPR014013">
    <property type="entry name" value="Helic_SF1/SF2_ATP-bd_DinG/Rad3"/>
</dbReference>
<feature type="domain" description="Helicase ATP-binding" evidence="6">
    <location>
        <begin position="39"/>
        <end position="213"/>
    </location>
</feature>
<evidence type="ECO:0000256" key="2">
    <source>
        <dbReference type="ARBA" id="ARBA00022801"/>
    </source>
</evidence>
<sequence>MSGPSEAETFAGMGVTPFFIQRLGERQIAVPTEIQRLVIPELAAGRDVLFSSATGTGKTFAYLVPILQRLAENPRSGQGPEVLVCAPTYELCSQIKKESDFLLNGTGIKTGLLIGSANTGRQIETLKKDKPRIVVGNPGRILQLARMGKLKLRGVVCFIMDEADRLVADELCGEVSELAGLLPKERITAACSATIPQKARDRLLPFFTAPPLEKETSRQEIVREYIEHWAFFSEGRKKIDTLRSLLSAVKPRKALVFIDDTSKIGTVVSKLQHHGVAAGGLYGGMDRKDRKQTMDDFRKGSIQVLVTSDLSARGLDIPGITHIIALDVPRTAEAYIHRAGRTARAGKKGIMATIGDELELPRLASLEKKMGIVVFPKVLYKGQVCFPDSPEEERPPENSRHPGSKDGKKRRPPQDSAGKA</sequence>
<dbReference type="GO" id="GO:0005524">
    <property type="term" value="F:ATP binding"/>
    <property type="evidence" value="ECO:0007669"/>
    <property type="project" value="UniProtKB-KW"/>
</dbReference>
<evidence type="ECO:0000256" key="4">
    <source>
        <dbReference type="ARBA" id="ARBA00022840"/>
    </source>
</evidence>
<evidence type="ECO:0000259" key="6">
    <source>
        <dbReference type="PROSITE" id="PS51192"/>
    </source>
</evidence>
<dbReference type="SMART" id="SM00490">
    <property type="entry name" value="HELICc"/>
    <property type="match status" value="1"/>
</dbReference>
<feature type="region of interest" description="Disordered" evidence="5">
    <location>
        <begin position="386"/>
        <end position="420"/>
    </location>
</feature>
<dbReference type="PROSITE" id="PS51194">
    <property type="entry name" value="HELICASE_CTER"/>
    <property type="match status" value="1"/>
</dbReference>
<reference evidence="9" key="1">
    <citation type="submission" date="2021-01" db="EMBL/GenBank/DDBJ databases">
        <title>Description of Breznakiella homolactica.</title>
        <authorList>
            <person name="Song Y."/>
            <person name="Brune A."/>
        </authorList>
    </citation>
    <scope>NUCLEOTIDE SEQUENCE</scope>
    <source>
        <strain evidence="9">RmG30</strain>
    </source>
</reference>
<dbReference type="CDD" id="cd18787">
    <property type="entry name" value="SF2_C_DEAD"/>
    <property type="match status" value="1"/>
</dbReference>
<dbReference type="PANTHER" id="PTHR47963:SF7">
    <property type="entry name" value="ATP-DEPENDENT RNA HELICASE YFML-RELATED"/>
    <property type="match status" value="1"/>
</dbReference>